<keyword evidence="1" id="KW-0812">Transmembrane</keyword>
<dbReference type="Proteomes" id="UP000535543">
    <property type="component" value="Unassembled WGS sequence"/>
</dbReference>
<evidence type="ECO:0000256" key="1">
    <source>
        <dbReference type="SAM" id="Phobius"/>
    </source>
</evidence>
<evidence type="ECO:0000313" key="2">
    <source>
        <dbReference type="EMBL" id="NMN96808.1"/>
    </source>
</evidence>
<reference evidence="2 3" key="2">
    <citation type="submission" date="2020-06" db="EMBL/GenBank/DDBJ databases">
        <title>Antribacter stalactiti gen. nov., sp. nov., a new member of the family Nacardiaceae isolated from a cave.</title>
        <authorList>
            <person name="Kim I.S."/>
        </authorList>
    </citation>
    <scope>NUCLEOTIDE SEQUENCE [LARGE SCALE GENOMIC DNA]</scope>
    <source>
        <strain evidence="2 3">YC2-7</strain>
    </source>
</reference>
<comment type="caution">
    <text evidence="2">The sequence shown here is derived from an EMBL/GenBank/DDBJ whole genome shotgun (WGS) entry which is preliminary data.</text>
</comment>
<reference evidence="2 3" key="1">
    <citation type="submission" date="2019-05" db="EMBL/GenBank/DDBJ databases">
        <authorList>
            <person name="Lee S.D."/>
        </authorList>
    </citation>
    <scope>NUCLEOTIDE SEQUENCE [LARGE SCALE GENOMIC DNA]</scope>
    <source>
        <strain evidence="2 3">YC2-7</strain>
    </source>
</reference>
<proteinExistence type="predicted"/>
<name>A0A848KGI1_9NOCA</name>
<feature type="transmembrane region" description="Helical" evidence="1">
    <location>
        <begin position="364"/>
        <end position="387"/>
    </location>
</feature>
<protein>
    <recommendedName>
        <fullName evidence="4">Secreted protein</fullName>
    </recommendedName>
</protein>
<dbReference type="EMBL" id="VCQU01000006">
    <property type="protein sequence ID" value="NMN96808.1"/>
    <property type="molecule type" value="Genomic_DNA"/>
</dbReference>
<organism evidence="2 3">
    <name type="scientific">Antrihabitans stalactiti</name>
    <dbReference type="NCBI Taxonomy" id="2584121"/>
    <lineage>
        <taxon>Bacteria</taxon>
        <taxon>Bacillati</taxon>
        <taxon>Actinomycetota</taxon>
        <taxon>Actinomycetes</taxon>
        <taxon>Mycobacteriales</taxon>
        <taxon>Nocardiaceae</taxon>
        <taxon>Antrihabitans</taxon>
    </lineage>
</organism>
<accession>A0A848KGI1</accession>
<evidence type="ECO:0000313" key="3">
    <source>
        <dbReference type="Proteomes" id="UP000535543"/>
    </source>
</evidence>
<dbReference type="AlphaFoldDB" id="A0A848KGI1"/>
<keyword evidence="3" id="KW-1185">Reference proteome</keyword>
<sequence length="394" mass="41130">MIGGVGIILVIACVVTGIVGSAQLNNKKAERTHVLDTTEPLAFAAQNLYAALSTADATAAAAFLSGGIESPQVRSKYQQALADAATALAAATSGSGDDETRNAVAQIAAGLPAYTGLIESARANNRQGFPVGAAYLREASALMQTSLLPNAEKLYSAKFADLTRSQADIAANPWSTIVLLLLVLVALAATSFLLFTRTNRRYNTGLVLAAIATVIALLWITIAMSLASNSIDASRTDGSTKFDHLAQARILAQQARTDETLELITRGDVGPIEKSFADHISKLREQLAAAGASADGFDTWTSGHAKQLEAYLKADYAGAVRQAIGAEPEGSTAQFGKLDSSIQGEIAHARTELRDRVDAAGSRLALSPTAILVLLGVAAVAVVAGLWPRLKEFL</sequence>
<feature type="transmembrane region" description="Helical" evidence="1">
    <location>
        <begin position="174"/>
        <end position="195"/>
    </location>
</feature>
<feature type="transmembrane region" description="Helical" evidence="1">
    <location>
        <begin position="207"/>
        <end position="227"/>
    </location>
</feature>
<evidence type="ECO:0008006" key="4">
    <source>
        <dbReference type="Google" id="ProtNLM"/>
    </source>
</evidence>
<keyword evidence="1" id="KW-1133">Transmembrane helix</keyword>
<keyword evidence="1" id="KW-0472">Membrane</keyword>
<gene>
    <name evidence="2" type="ORF">FGL95_17355</name>
</gene>
<feature type="transmembrane region" description="Helical" evidence="1">
    <location>
        <begin position="6"/>
        <end position="24"/>
    </location>
</feature>